<sequence length="212" mass="24756">MEGQKEWNSLTESERLEIIKLAALTNNHWKRIGETIGRNPETCKKFFYSYKKYNTIFPKQGKPKKVDDETEQNIVNSMRNNPLQTLRDVAEENNVSKPTAKTVLNDNKIKYYRMTSVAPLDQSHKNSKLSMCDIILSYQYSQLPPIIFTDESTVCEDLNKGGIWREWGHHPPESFYIKDQRPLSLMIWGELALEVFVHRSSFSINMLILRLI</sequence>
<protein>
    <recommendedName>
        <fullName evidence="3">Myb-like DNA-binding domain containing protein</fullName>
    </recommendedName>
</protein>
<accession>A0ABR2IY66</accession>
<name>A0ABR2IY66_9EUKA</name>
<organism evidence="1 2">
    <name type="scientific">Tritrichomonas musculus</name>
    <dbReference type="NCBI Taxonomy" id="1915356"/>
    <lineage>
        <taxon>Eukaryota</taxon>
        <taxon>Metamonada</taxon>
        <taxon>Parabasalia</taxon>
        <taxon>Tritrichomonadida</taxon>
        <taxon>Tritrichomonadidae</taxon>
        <taxon>Tritrichomonas</taxon>
    </lineage>
</organism>
<evidence type="ECO:0000313" key="1">
    <source>
        <dbReference type="EMBL" id="KAK8870287.1"/>
    </source>
</evidence>
<reference evidence="1 2" key="1">
    <citation type="submission" date="2024-04" db="EMBL/GenBank/DDBJ databases">
        <title>Tritrichomonas musculus Genome.</title>
        <authorList>
            <person name="Alves-Ferreira E."/>
            <person name="Grigg M."/>
            <person name="Lorenzi H."/>
            <person name="Galac M."/>
        </authorList>
    </citation>
    <scope>NUCLEOTIDE SEQUENCE [LARGE SCALE GENOMIC DNA]</scope>
    <source>
        <strain evidence="1 2">EAF2021</strain>
    </source>
</reference>
<comment type="caution">
    <text evidence="1">The sequence shown here is derived from an EMBL/GenBank/DDBJ whole genome shotgun (WGS) entry which is preliminary data.</text>
</comment>
<evidence type="ECO:0008006" key="3">
    <source>
        <dbReference type="Google" id="ProtNLM"/>
    </source>
</evidence>
<proteinExistence type="predicted"/>
<evidence type="ECO:0000313" key="2">
    <source>
        <dbReference type="Proteomes" id="UP001470230"/>
    </source>
</evidence>
<dbReference type="Proteomes" id="UP001470230">
    <property type="component" value="Unassembled WGS sequence"/>
</dbReference>
<keyword evidence="2" id="KW-1185">Reference proteome</keyword>
<gene>
    <name evidence="1" type="ORF">M9Y10_008165</name>
</gene>
<dbReference type="EMBL" id="JAPFFF010000014">
    <property type="protein sequence ID" value="KAK8870287.1"/>
    <property type="molecule type" value="Genomic_DNA"/>
</dbReference>